<dbReference type="PANTHER" id="PTHR47435:SF4">
    <property type="entry name" value="KELCH REPEAT PROTEIN (AFU_ORTHOLOGUE AFUA_5G12780)"/>
    <property type="match status" value="1"/>
</dbReference>
<keyword evidence="4" id="KW-1133">Transmembrane helix</keyword>
<protein>
    <submittedName>
        <fullName evidence="6">Uncharacterized protein</fullName>
    </submittedName>
</protein>
<dbReference type="OrthoDB" id="10251809at2759"/>
<keyword evidence="7" id="KW-1185">Reference proteome</keyword>
<proteinExistence type="predicted"/>
<accession>A0A3D8QG30</accession>
<comment type="caution">
    <text evidence="6">The sequence shown here is derived from an EMBL/GenBank/DDBJ whole genome shotgun (WGS) entry which is preliminary data.</text>
</comment>
<dbReference type="Pfam" id="PF24681">
    <property type="entry name" value="Kelch_KLHDC2_KLHL20_DRC7"/>
    <property type="match status" value="1"/>
</dbReference>
<feature type="compositionally biased region" description="Polar residues" evidence="3">
    <location>
        <begin position="497"/>
        <end position="506"/>
    </location>
</feature>
<evidence type="ECO:0000256" key="3">
    <source>
        <dbReference type="SAM" id="MobiDB-lite"/>
    </source>
</evidence>
<dbReference type="GO" id="GO:0019760">
    <property type="term" value="P:glucosinolate metabolic process"/>
    <property type="evidence" value="ECO:0007669"/>
    <property type="project" value="UniProtKB-ARBA"/>
</dbReference>
<organism evidence="6 7">
    <name type="scientific">Coleophoma cylindrospora</name>
    <dbReference type="NCBI Taxonomy" id="1849047"/>
    <lineage>
        <taxon>Eukaryota</taxon>
        <taxon>Fungi</taxon>
        <taxon>Dikarya</taxon>
        <taxon>Ascomycota</taxon>
        <taxon>Pezizomycotina</taxon>
        <taxon>Leotiomycetes</taxon>
        <taxon>Helotiales</taxon>
        <taxon>Dermateaceae</taxon>
        <taxon>Coleophoma</taxon>
    </lineage>
</organism>
<keyword evidence="4" id="KW-0472">Membrane</keyword>
<feature type="chain" id="PRO_5017779537" evidence="5">
    <location>
        <begin position="19"/>
        <end position="619"/>
    </location>
</feature>
<feature type="transmembrane region" description="Helical" evidence="4">
    <location>
        <begin position="463"/>
        <end position="486"/>
    </location>
</feature>
<dbReference type="PANTHER" id="PTHR47435">
    <property type="entry name" value="KELCH REPEAT PROTEIN (AFU_ORTHOLOGUE AFUA_5G12780)"/>
    <property type="match status" value="1"/>
</dbReference>
<evidence type="ECO:0000256" key="5">
    <source>
        <dbReference type="SAM" id="SignalP"/>
    </source>
</evidence>
<dbReference type="Gene3D" id="2.120.10.80">
    <property type="entry name" value="Kelch-type beta propeller"/>
    <property type="match status" value="1"/>
</dbReference>
<evidence type="ECO:0000256" key="4">
    <source>
        <dbReference type="SAM" id="Phobius"/>
    </source>
</evidence>
<keyword evidence="2" id="KW-0408">Iron</keyword>
<dbReference type="AlphaFoldDB" id="A0A3D8QG30"/>
<keyword evidence="1" id="KW-0677">Repeat</keyword>
<evidence type="ECO:0000313" key="7">
    <source>
        <dbReference type="Proteomes" id="UP000256645"/>
    </source>
</evidence>
<sequence length="619" mass="66501">MFLLTLSLLALLVKTTVQQKDPLNDFCRRFGHQTAVVDRKLFIDGGLLDWNPISQNPLNYTNTWLLYNDLDTSPAGIGTPQLYANLSKNASIPSVSGGILWPDDVNKRVYLYGGEYYQTQASSYSLLSYDVLNDDWDSFGVPSASIQSVSYGAGVGVSDIGEGYMLGGWLSNASVPGWSGAPLATSTLVKYDMDKGAWTNNTGPDNTPRAEGAMVYLPASLSGLLVHFGGLTTPYGNGTIVGSPMSEIHIYDIQSSSWYTQTAVGDVPEMRRRFCAGATWAPDRSSYNIYLYGGAGFDANATGFDDVYILSLPSFTWIKWWPSTPGSGKPHNTLSCNVIDGAQMIIVGGTFPLSSDCDSPATWGTHNLDLGKQNSAGAMWHDYQPNLTTYAVPSEIIAVVGGSSLGGATLTAPASGYDNRDLAVYFTQQASVASRTPTRQIPTPSATQSSGSSSSSSSLSSGAIAGIAIGAAVVVIALLIGAWVCIRRRRRDVPKQSPASDFSNVHEQPYPYTPSPNSQYIPPMNQEFHPARQPHSPFQQPTSIAELAGTTSPHPDENQKFYSPPPNDSSYALEWVPHSATNPHQSPVSVQASLHSEMTPVTELSGSNPMILHENQRSP</sequence>
<feature type="region of interest" description="Disordered" evidence="3">
    <location>
        <begin position="493"/>
        <end position="568"/>
    </location>
</feature>
<feature type="compositionally biased region" description="Polar residues" evidence="3">
    <location>
        <begin position="434"/>
        <end position="448"/>
    </location>
</feature>
<name>A0A3D8QG30_9HELO</name>
<dbReference type="EMBL" id="PDLM01000015">
    <property type="protein sequence ID" value="RDW60630.1"/>
    <property type="molecule type" value="Genomic_DNA"/>
</dbReference>
<dbReference type="InterPro" id="IPR015915">
    <property type="entry name" value="Kelch-typ_b-propeller"/>
</dbReference>
<keyword evidence="5" id="KW-0732">Signal</keyword>
<dbReference type="Proteomes" id="UP000256645">
    <property type="component" value="Unassembled WGS sequence"/>
</dbReference>
<evidence type="ECO:0000313" key="6">
    <source>
        <dbReference type="EMBL" id="RDW60630.1"/>
    </source>
</evidence>
<dbReference type="STRING" id="1849047.A0A3D8QG30"/>
<dbReference type="SUPFAM" id="SSF50965">
    <property type="entry name" value="Galactose oxidase, central domain"/>
    <property type="match status" value="1"/>
</dbReference>
<gene>
    <name evidence="6" type="ORF">BP6252_12013</name>
</gene>
<feature type="region of interest" description="Disordered" evidence="3">
    <location>
        <begin position="434"/>
        <end position="457"/>
    </location>
</feature>
<dbReference type="InterPro" id="IPR011043">
    <property type="entry name" value="Gal_Oxase/kelch_b-propeller"/>
</dbReference>
<evidence type="ECO:0000256" key="1">
    <source>
        <dbReference type="ARBA" id="ARBA00022737"/>
    </source>
</evidence>
<evidence type="ECO:0000256" key="2">
    <source>
        <dbReference type="ARBA" id="ARBA00023004"/>
    </source>
</evidence>
<feature type="signal peptide" evidence="5">
    <location>
        <begin position="1"/>
        <end position="18"/>
    </location>
</feature>
<keyword evidence="4" id="KW-0812">Transmembrane</keyword>
<reference evidence="6 7" key="1">
    <citation type="journal article" date="2018" name="IMA Fungus">
        <title>IMA Genome-F 9: Draft genome sequence of Annulohypoxylon stygium, Aspergillus mulundensis, Berkeleyomyces basicola (syn. Thielaviopsis basicola), Ceratocystis smalleyi, two Cercospora beticola strains, Coleophoma cylindrospora, Fusarium fracticaudum, Phialophora cf. hyalina, and Morchella septimelata.</title>
        <authorList>
            <person name="Wingfield B.D."/>
            <person name="Bills G.F."/>
            <person name="Dong Y."/>
            <person name="Huang W."/>
            <person name="Nel W.J."/>
            <person name="Swalarsk-Parry B.S."/>
            <person name="Vaghefi N."/>
            <person name="Wilken P.M."/>
            <person name="An Z."/>
            <person name="de Beer Z.W."/>
            <person name="De Vos L."/>
            <person name="Chen L."/>
            <person name="Duong T.A."/>
            <person name="Gao Y."/>
            <person name="Hammerbacher A."/>
            <person name="Kikkert J.R."/>
            <person name="Li Y."/>
            <person name="Li H."/>
            <person name="Li K."/>
            <person name="Li Q."/>
            <person name="Liu X."/>
            <person name="Ma X."/>
            <person name="Naidoo K."/>
            <person name="Pethybridge S.J."/>
            <person name="Sun J."/>
            <person name="Steenkamp E.T."/>
            <person name="van der Nest M.A."/>
            <person name="van Wyk S."/>
            <person name="Wingfield M.J."/>
            <person name="Xiong C."/>
            <person name="Yue Q."/>
            <person name="Zhang X."/>
        </authorList>
    </citation>
    <scope>NUCLEOTIDE SEQUENCE [LARGE SCALE GENOMIC DNA]</scope>
    <source>
        <strain evidence="6 7">BP6252</strain>
    </source>
</reference>
<feature type="compositionally biased region" description="Polar residues" evidence="3">
    <location>
        <begin position="536"/>
        <end position="553"/>
    </location>
</feature>